<proteinExistence type="inferred from homology"/>
<dbReference type="InterPro" id="IPR035639">
    <property type="entry name" value="CPSF2_MBL"/>
</dbReference>
<dbReference type="Pfam" id="PF16661">
    <property type="entry name" value="Lactamase_B_6"/>
    <property type="match status" value="1"/>
</dbReference>
<protein>
    <recommendedName>
        <fullName evidence="4">Cleavage and polyadenylation specificity factor subunit 2</fullName>
    </recommendedName>
    <alternativeName>
        <fullName evidence="4">Cleavage and polyadenylation specificity factor 100 kDa subunit</fullName>
    </alternativeName>
</protein>
<dbReference type="Pfam" id="PF07521">
    <property type="entry name" value="RMMBL"/>
    <property type="match status" value="1"/>
</dbReference>
<dbReference type="Gene3D" id="3.60.15.10">
    <property type="entry name" value="Ribonuclease Z/Hydroxyacylglutathione hydrolase-like"/>
    <property type="match status" value="1"/>
</dbReference>
<evidence type="ECO:0000256" key="3">
    <source>
        <dbReference type="ARBA" id="ARBA00023242"/>
    </source>
</evidence>
<comment type="subcellular location">
    <subcellularLocation>
        <location evidence="1 4">Nucleus</location>
    </subcellularLocation>
</comment>
<evidence type="ECO:0000256" key="4">
    <source>
        <dbReference type="RuleBase" id="RU365006"/>
    </source>
</evidence>
<feature type="region of interest" description="Disordered" evidence="5">
    <location>
        <begin position="609"/>
        <end position="684"/>
    </location>
</feature>
<dbReference type="PANTHER" id="PTHR45922:SF1">
    <property type="entry name" value="CLEAVAGE AND POLYADENYLATION SPECIFICITY FACTOR SUBUNIT 2"/>
    <property type="match status" value="1"/>
</dbReference>
<accession>A0A6A5KH34</accession>
<dbReference type="SUPFAM" id="SSF56281">
    <property type="entry name" value="Metallo-hydrolase/oxidoreductase"/>
    <property type="match status" value="1"/>
</dbReference>
<dbReference type="Gene3D" id="3.40.50.10890">
    <property type="match status" value="1"/>
</dbReference>
<evidence type="ECO:0000256" key="1">
    <source>
        <dbReference type="ARBA" id="ARBA00004123"/>
    </source>
</evidence>
<dbReference type="Pfam" id="PF10996">
    <property type="entry name" value="Beta-Casp"/>
    <property type="match status" value="1"/>
</dbReference>
<dbReference type="AlphaFoldDB" id="A0A6A5KH34"/>
<feature type="domain" description="Beta-Casp" evidence="6">
    <location>
        <begin position="289"/>
        <end position="442"/>
    </location>
</feature>
<evidence type="ECO:0000313" key="7">
    <source>
        <dbReference type="EMBL" id="KAF1835027.1"/>
    </source>
</evidence>
<dbReference type="InterPro" id="IPR001279">
    <property type="entry name" value="Metallo-B-lactamas"/>
</dbReference>
<dbReference type="Proteomes" id="UP000800040">
    <property type="component" value="Unassembled WGS sequence"/>
</dbReference>
<evidence type="ECO:0000313" key="8">
    <source>
        <dbReference type="Proteomes" id="UP000800040"/>
    </source>
</evidence>
<dbReference type="OrthoDB" id="64353at2759"/>
<name>A0A6A5KH34_9PLEO</name>
<dbReference type="Pfam" id="PF13299">
    <property type="entry name" value="CPSF100_C"/>
    <property type="match status" value="1"/>
</dbReference>
<dbReference type="InterPro" id="IPR022712">
    <property type="entry name" value="Beta_Casp"/>
</dbReference>
<dbReference type="SMART" id="SM01027">
    <property type="entry name" value="Beta-Casp"/>
    <property type="match status" value="1"/>
</dbReference>
<dbReference type="InterPro" id="IPR025069">
    <property type="entry name" value="Cpsf2_C"/>
</dbReference>
<evidence type="ECO:0000256" key="5">
    <source>
        <dbReference type="SAM" id="MobiDB-lite"/>
    </source>
</evidence>
<feature type="compositionally biased region" description="Acidic residues" evidence="5">
    <location>
        <begin position="665"/>
        <end position="680"/>
    </location>
</feature>
<comment type="similarity">
    <text evidence="4">Belongs to the metallo-beta-lactamase superfamily. RNA-metabolizing metallo-beta-lactamase-like family. CPSF2/YSH1 subfamily.</text>
</comment>
<keyword evidence="4" id="KW-0694">RNA-binding</keyword>
<dbReference type="InterPro" id="IPR036866">
    <property type="entry name" value="RibonucZ/Hydroxyglut_hydro"/>
</dbReference>
<dbReference type="InterPro" id="IPR011108">
    <property type="entry name" value="RMMBL"/>
</dbReference>
<dbReference type="EMBL" id="ML975293">
    <property type="protein sequence ID" value="KAF1835027.1"/>
    <property type="molecule type" value="Genomic_DNA"/>
</dbReference>
<dbReference type="CDD" id="cd16293">
    <property type="entry name" value="CPSF2-like_MBL-fold"/>
    <property type="match status" value="1"/>
</dbReference>
<dbReference type="GO" id="GO:0006397">
    <property type="term" value="P:mRNA processing"/>
    <property type="evidence" value="ECO:0007669"/>
    <property type="project" value="UniProtKB-KW"/>
</dbReference>
<gene>
    <name evidence="7" type="ORF">BDW02DRAFT_549086</name>
</gene>
<sequence length="948" mass="103400">MFNFTPLLGAHSSSPASQSLLEFDGGIQILIDVGWDESFESEKLKEIEKHVPTLSFILLTHATTAHLGAYIHCCKNFPLFARIPVYATTPVISLGRTLLQDLYESTPLASSIIPTDALSESAYSFSSALQGGKKPNILLQAPTTQEIAEHFARIKPLKYSQPHQPRSSPHSPPLNDLTITAYPAGHTLGGAIWHIQHGMESVVYAVDWNQAREHVLAGAAWLGASGNGGSEVLEQLRRPTALICSSKGTHLVKVATSVSKRDEALLDMIRNTVANGGSVLIPSDSSARILELAYFLEEAWQRETSTSDSSSPLKSAKVYLASRTGGATMRYVRSMLEWMEEGIAKEATKATTADQDGRKDDNRGTGGPFDFKHITLLERKAGVARMLGAAEPRVILASDATLEWGFSKDAIRSLASDEKSLLILTERVGQLGTQKKGLGRYLWDLWNHRNASPGQDAPSSTIVDASGEQVPIPSIRAVPLEGDEVPLYQQFLASQRQRQTTMGGDNATVLETSADVVDDDRSSRFTDSTEGTEDGMQGRLLNATADLLRAQNKVNMTEEEMGVNILIHRKGVYDYDMQGKKGKDTMFPFQAKKRRADIFGDLIRPEDFARAEEEDNTAGEALRGDGTNKENAIGQKRRWDDLINNADKSKANANQKRQKDKDAQQDGEAESDSEPEDDPDKVEGPSKVIIESETLQVRCRIAFVDFSGLHDRRTIQQLIPLIRPRKLIFVGGEEGETLELAEISRMALNANTDSASAIDVFTPTVGMMIDASVDTNAWTVKLSRSMVQNLRWQNVRGMGVVAITGRLAAASLDAEPLEEADTPAKKKARLDAPAIPVSSNKTDDTPVLDVVPPNMATAVRSVAQPFHVGDLRLADLRKLMNANGMQAEFRGEGVLVINGTVAVRKTATGQIEVDGGAYGNVDQRNNDAATFYRVKRQIYDGLAVVAGN</sequence>
<dbReference type="GO" id="GO:0005847">
    <property type="term" value="C:mRNA cleavage and polyadenylation specificity factor complex"/>
    <property type="evidence" value="ECO:0007669"/>
    <property type="project" value="InterPro"/>
</dbReference>
<dbReference type="InterPro" id="IPR027075">
    <property type="entry name" value="CPSF2"/>
</dbReference>
<reference evidence="7" key="1">
    <citation type="submission" date="2020-01" db="EMBL/GenBank/DDBJ databases">
        <authorList>
            <consortium name="DOE Joint Genome Institute"/>
            <person name="Haridas S."/>
            <person name="Albert R."/>
            <person name="Binder M."/>
            <person name="Bloem J."/>
            <person name="Labutti K."/>
            <person name="Salamov A."/>
            <person name="Andreopoulos B."/>
            <person name="Baker S.E."/>
            <person name="Barry K."/>
            <person name="Bills G."/>
            <person name="Bluhm B.H."/>
            <person name="Cannon C."/>
            <person name="Castanera R."/>
            <person name="Culley D.E."/>
            <person name="Daum C."/>
            <person name="Ezra D."/>
            <person name="Gonzalez J.B."/>
            <person name="Henrissat B."/>
            <person name="Kuo A."/>
            <person name="Liang C."/>
            <person name="Lipzen A."/>
            <person name="Lutzoni F."/>
            <person name="Magnuson J."/>
            <person name="Mondo S."/>
            <person name="Nolan M."/>
            <person name="Ohm R."/>
            <person name="Pangilinan J."/>
            <person name="Park H.-J."/>
            <person name="Ramirez L."/>
            <person name="Alfaro M."/>
            <person name="Sun H."/>
            <person name="Tritt A."/>
            <person name="Yoshinaga Y."/>
            <person name="Zwiers L.-H."/>
            <person name="Turgeon B.G."/>
            <person name="Goodwin S.B."/>
            <person name="Spatafora J.W."/>
            <person name="Crous P.W."/>
            <person name="Grigoriev I.V."/>
        </authorList>
    </citation>
    <scope>NUCLEOTIDE SEQUENCE</scope>
    <source>
        <strain evidence="7">P77</strain>
    </source>
</reference>
<keyword evidence="3 4" id="KW-0539">Nucleus</keyword>
<keyword evidence="8" id="KW-1185">Reference proteome</keyword>
<feature type="region of interest" description="Disordered" evidence="5">
    <location>
        <begin position="347"/>
        <end position="366"/>
    </location>
</feature>
<keyword evidence="2 4" id="KW-0507">mRNA processing</keyword>
<organism evidence="7 8">
    <name type="scientific">Decorospora gaudefroyi</name>
    <dbReference type="NCBI Taxonomy" id="184978"/>
    <lineage>
        <taxon>Eukaryota</taxon>
        <taxon>Fungi</taxon>
        <taxon>Dikarya</taxon>
        <taxon>Ascomycota</taxon>
        <taxon>Pezizomycotina</taxon>
        <taxon>Dothideomycetes</taxon>
        <taxon>Pleosporomycetidae</taxon>
        <taxon>Pleosporales</taxon>
        <taxon>Pleosporineae</taxon>
        <taxon>Pleosporaceae</taxon>
        <taxon>Decorospora</taxon>
    </lineage>
</organism>
<evidence type="ECO:0000256" key="2">
    <source>
        <dbReference type="ARBA" id="ARBA00022664"/>
    </source>
</evidence>
<dbReference type="PANTHER" id="PTHR45922">
    <property type="entry name" value="CLEAVAGE AND POLYADENYLATION SPECIFICITY FACTOR SUBUNIT 2"/>
    <property type="match status" value="1"/>
</dbReference>
<evidence type="ECO:0000259" key="6">
    <source>
        <dbReference type="SMART" id="SM01027"/>
    </source>
</evidence>
<dbReference type="GO" id="GO:0003723">
    <property type="term" value="F:RNA binding"/>
    <property type="evidence" value="ECO:0007669"/>
    <property type="project" value="UniProtKB-KW"/>
</dbReference>